<proteinExistence type="predicted"/>
<dbReference type="GO" id="GO:0006508">
    <property type="term" value="P:proteolysis"/>
    <property type="evidence" value="ECO:0007669"/>
    <property type="project" value="UniProtKB-KW"/>
</dbReference>
<accession>A0A2A4G611</accession>
<dbReference type="CDD" id="cd05483">
    <property type="entry name" value="retropepsin_like_bacteria"/>
    <property type="match status" value="1"/>
</dbReference>
<dbReference type="Gene3D" id="2.40.70.10">
    <property type="entry name" value="Acid Proteases"/>
    <property type="match status" value="1"/>
</dbReference>
<dbReference type="InterPro" id="IPR001969">
    <property type="entry name" value="Aspartic_peptidase_AS"/>
</dbReference>
<dbReference type="PROSITE" id="PS00141">
    <property type="entry name" value="ASP_PROTEASE"/>
    <property type="match status" value="1"/>
</dbReference>
<dbReference type="InterPro" id="IPR034122">
    <property type="entry name" value="Retropepsin-like_bacterial"/>
</dbReference>
<dbReference type="RefSeq" id="WP_097443117.1">
    <property type="nucleotide sequence ID" value="NZ_NBWU01000005.1"/>
</dbReference>
<sequence length="146" mass="15934">MASLKRFLKDKAYIRIPLNLSPTNHFEVEAEVNGIAGRFIVDTGASNTCIDLNRSIHFQLESEVSETKAAGAGGVGLETEVSKNNQLTIGQWKKKKTAIVLFSMVHVNQALEAHSVAPVDGIIGADILKKGKGIIDYNKQVLYLKK</sequence>
<evidence type="ECO:0000313" key="1">
    <source>
        <dbReference type="EMBL" id="PCE63185.1"/>
    </source>
</evidence>
<organism evidence="1 2">
    <name type="scientific">Sediminicola luteus</name>
    <dbReference type="NCBI Taxonomy" id="319238"/>
    <lineage>
        <taxon>Bacteria</taxon>
        <taxon>Pseudomonadati</taxon>
        <taxon>Bacteroidota</taxon>
        <taxon>Flavobacteriia</taxon>
        <taxon>Flavobacteriales</taxon>
        <taxon>Flavobacteriaceae</taxon>
        <taxon>Sediminicola</taxon>
    </lineage>
</organism>
<protein>
    <submittedName>
        <fullName evidence="1">Acid protease</fullName>
    </submittedName>
</protein>
<dbReference type="GO" id="GO:0004190">
    <property type="term" value="F:aspartic-type endopeptidase activity"/>
    <property type="evidence" value="ECO:0007669"/>
    <property type="project" value="InterPro"/>
</dbReference>
<keyword evidence="1" id="KW-0645">Protease</keyword>
<dbReference type="Proteomes" id="UP000219559">
    <property type="component" value="Unassembled WGS sequence"/>
</dbReference>
<dbReference type="EMBL" id="NBWU01000005">
    <property type="protein sequence ID" value="PCE63185.1"/>
    <property type="molecule type" value="Genomic_DNA"/>
</dbReference>
<reference evidence="1 2" key="1">
    <citation type="submission" date="2017-04" db="EMBL/GenBank/DDBJ databases">
        <title>A new member of the family Flavobacteriaceae isolated from ascidians.</title>
        <authorList>
            <person name="Chen L."/>
        </authorList>
    </citation>
    <scope>NUCLEOTIDE SEQUENCE [LARGE SCALE GENOMIC DNA]</scope>
    <source>
        <strain evidence="1 2">HQA918</strain>
    </source>
</reference>
<dbReference type="Pfam" id="PF13650">
    <property type="entry name" value="Asp_protease_2"/>
    <property type="match status" value="1"/>
</dbReference>
<comment type="caution">
    <text evidence="1">The sequence shown here is derived from an EMBL/GenBank/DDBJ whole genome shotgun (WGS) entry which is preliminary data.</text>
</comment>
<keyword evidence="1" id="KW-0378">Hydrolase</keyword>
<evidence type="ECO:0000313" key="2">
    <source>
        <dbReference type="Proteomes" id="UP000219559"/>
    </source>
</evidence>
<name>A0A2A4G611_9FLAO</name>
<dbReference type="AlphaFoldDB" id="A0A2A4G611"/>
<keyword evidence="2" id="KW-1185">Reference proteome</keyword>
<dbReference type="InterPro" id="IPR021109">
    <property type="entry name" value="Peptidase_aspartic_dom_sf"/>
</dbReference>
<dbReference type="SUPFAM" id="SSF50630">
    <property type="entry name" value="Acid proteases"/>
    <property type="match status" value="1"/>
</dbReference>
<gene>
    <name evidence="1" type="ORF">B7P33_13215</name>
</gene>
<dbReference type="OrthoDB" id="5975497at2"/>